<name>A0A8I1AE71_THEIN</name>
<evidence type="ECO:0000256" key="5">
    <source>
        <dbReference type="ARBA" id="ARBA00022840"/>
    </source>
</evidence>
<reference evidence="7 8" key="1">
    <citation type="submission" date="2020-12" db="EMBL/GenBank/DDBJ databases">
        <title>WGS of Thermoactinomyces spp.</title>
        <authorList>
            <person name="Cheng K."/>
        </authorList>
    </citation>
    <scope>NUCLEOTIDE SEQUENCE [LARGE SCALE GENOMIC DNA]</scope>
    <source>
        <strain evidence="8">CICC 10671\DSM 43846</strain>
    </source>
</reference>
<evidence type="ECO:0000313" key="7">
    <source>
        <dbReference type="EMBL" id="MBH8596167.1"/>
    </source>
</evidence>
<comment type="subcellular location">
    <subcellularLocation>
        <location evidence="6">Cytoplasm</location>
    </subcellularLocation>
</comment>
<keyword evidence="5 6" id="KW-0067">ATP-binding</keyword>
<dbReference type="NCBIfam" id="TIGR00302">
    <property type="entry name" value="phosphoribosylformylglycinamidine synthase subunit PurS"/>
    <property type="match status" value="1"/>
</dbReference>
<dbReference type="AlphaFoldDB" id="A0A8I1AE71"/>
<evidence type="ECO:0000256" key="3">
    <source>
        <dbReference type="ARBA" id="ARBA00022741"/>
    </source>
</evidence>
<dbReference type="UniPathway" id="UPA00074">
    <property type="reaction ID" value="UER00128"/>
</dbReference>
<dbReference type="GO" id="GO:0006189">
    <property type="term" value="P:'de novo' IMP biosynthetic process"/>
    <property type="evidence" value="ECO:0007669"/>
    <property type="project" value="UniProtKB-UniRule"/>
</dbReference>
<dbReference type="PANTHER" id="PTHR34696:SF1">
    <property type="entry name" value="PHOSPHORIBOSYLFORMYLGLYCINAMIDINE SYNTHASE SUBUNIT PURS"/>
    <property type="match status" value="1"/>
</dbReference>
<dbReference type="PANTHER" id="PTHR34696">
    <property type="entry name" value="PHOSPHORIBOSYLFORMYLGLYCINAMIDINE SYNTHASE SUBUNIT PURS"/>
    <property type="match status" value="1"/>
</dbReference>
<keyword evidence="3 6" id="KW-0547">Nucleotide-binding</keyword>
<keyword evidence="2 6" id="KW-0436">Ligase</keyword>
<evidence type="ECO:0000256" key="6">
    <source>
        <dbReference type="HAMAP-Rule" id="MF_01926"/>
    </source>
</evidence>
<comment type="catalytic activity">
    <reaction evidence="6">
        <text>N(2)-formyl-N(1)-(5-phospho-beta-D-ribosyl)glycinamide + L-glutamine + ATP + H2O = 2-formamido-N(1)-(5-O-phospho-beta-D-ribosyl)acetamidine + L-glutamate + ADP + phosphate + H(+)</text>
        <dbReference type="Rhea" id="RHEA:17129"/>
        <dbReference type="ChEBI" id="CHEBI:15377"/>
        <dbReference type="ChEBI" id="CHEBI:15378"/>
        <dbReference type="ChEBI" id="CHEBI:29985"/>
        <dbReference type="ChEBI" id="CHEBI:30616"/>
        <dbReference type="ChEBI" id="CHEBI:43474"/>
        <dbReference type="ChEBI" id="CHEBI:58359"/>
        <dbReference type="ChEBI" id="CHEBI:147286"/>
        <dbReference type="ChEBI" id="CHEBI:147287"/>
        <dbReference type="ChEBI" id="CHEBI:456216"/>
        <dbReference type="EC" id="6.3.5.3"/>
    </reaction>
</comment>
<dbReference type="GO" id="GO:0005737">
    <property type="term" value="C:cytoplasm"/>
    <property type="evidence" value="ECO:0007669"/>
    <property type="project" value="UniProtKB-SubCell"/>
</dbReference>
<dbReference type="Gene3D" id="3.30.1280.10">
    <property type="entry name" value="Phosphoribosylformylglycinamidine synthase subunit PurS"/>
    <property type="match status" value="1"/>
</dbReference>
<comment type="caution">
    <text evidence="7">The sequence shown here is derived from an EMBL/GenBank/DDBJ whole genome shotgun (WGS) entry which is preliminary data.</text>
</comment>
<dbReference type="SUPFAM" id="SSF82697">
    <property type="entry name" value="PurS-like"/>
    <property type="match status" value="1"/>
</dbReference>
<dbReference type="EMBL" id="JAECVW010000010">
    <property type="protein sequence ID" value="MBH8596167.1"/>
    <property type="molecule type" value="Genomic_DNA"/>
</dbReference>
<dbReference type="InterPro" id="IPR003850">
    <property type="entry name" value="PurS"/>
</dbReference>
<dbReference type="InterPro" id="IPR036604">
    <property type="entry name" value="PurS-like_sf"/>
</dbReference>
<protein>
    <recommendedName>
        <fullName evidence="6">Phosphoribosylformylglycinamidine synthase subunit PurS</fullName>
        <shortName evidence="6">FGAM synthase</shortName>
        <ecNumber evidence="6">6.3.5.3</ecNumber>
    </recommendedName>
    <alternativeName>
        <fullName evidence="6">Formylglycinamide ribonucleotide amidotransferase subunit III</fullName>
        <shortName evidence="6">FGAR amidotransferase III</shortName>
        <shortName evidence="6">FGAR-AT III</shortName>
    </alternativeName>
    <alternativeName>
        <fullName evidence="6">Phosphoribosylformylglycinamidine synthase subunit III</fullName>
    </alternativeName>
</protein>
<evidence type="ECO:0000256" key="2">
    <source>
        <dbReference type="ARBA" id="ARBA00022598"/>
    </source>
</evidence>
<keyword evidence="4 6" id="KW-0658">Purine biosynthesis</keyword>
<evidence type="ECO:0000256" key="1">
    <source>
        <dbReference type="ARBA" id="ARBA00022490"/>
    </source>
</evidence>
<comment type="function">
    <text evidence="6">Part of the phosphoribosylformylglycinamidine synthase complex involved in the purines biosynthetic pathway. Catalyzes the ATP-dependent conversion of formylglycinamide ribonucleotide (FGAR) and glutamine to yield formylglycinamidine ribonucleotide (FGAM) and glutamate. The FGAM synthase complex is composed of three subunits. PurQ produces an ammonia molecule by converting glutamine to glutamate. PurL transfers the ammonia molecule to FGAR to form FGAM in an ATP-dependent manner. PurS interacts with PurQ and PurL and is thought to assist in the transfer of the ammonia molecule from PurQ to PurL.</text>
</comment>
<accession>A0A8I1AE71</accession>
<sequence length="83" mass="9455">MFKAEIFVSLKESVLDPQGVAVKSSLHSLGFQKVSDVRIGKRLEMMLECDSREEAEKQVQAMCEKMLANPTIENYTFELERVS</sequence>
<keyword evidence="8" id="KW-1185">Reference proteome</keyword>
<dbReference type="GO" id="GO:0004642">
    <property type="term" value="F:phosphoribosylformylglycinamidine synthase activity"/>
    <property type="evidence" value="ECO:0007669"/>
    <property type="project" value="UniProtKB-UniRule"/>
</dbReference>
<comment type="similarity">
    <text evidence="6">Belongs to the PurS family.</text>
</comment>
<keyword evidence="1 6" id="KW-0963">Cytoplasm</keyword>
<dbReference type="Pfam" id="PF02700">
    <property type="entry name" value="PurS"/>
    <property type="match status" value="1"/>
</dbReference>
<gene>
    <name evidence="6 7" type="primary">purS</name>
    <name evidence="7" type="ORF">I8U20_12730</name>
</gene>
<evidence type="ECO:0000313" key="8">
    <source>
        <dbReference type="Proteomes" id="UP000633619"/>
    </source>
</evidence>
<organism evidence="7 8">
    <name type="scientific">Thermoactinomyces intermedius</name>
    <dbReference type="NCBI Taxonomy" id="2024"/>
    <lineage>
        <taxon>Bacteria</taxon>
        <taxon>Bacillati</taxon>
        <taxon>Bacillota</taxon>
        <taxon>Bacilli</taxon>
        <taxon>Bacillales</taxon>
        <taxon>Thermoactinomycetaceae</taxon>
        <taxon>Thermoactinomyces</taxon>
    </lineage>
</organism>
<comment type="pathway">
    <text evidence="6">Purine metabolism; IMP biosynthesis via de novo pathway; 5-amino-1-(5-phospho-D-ribosyl)imidazole from N(2)-formyl-N(1)-(5-phospho-D-ribosyl)glycinamide: step 1/2.</text>
</comment>
<dbReference type="HAMAP" id="MF_01926">
    <property type="entry name" value="PurS"/>
    <property type="match status" value="1"/>
</dbReference>
<comment type="subunit">
    <text evidence="6">Part of the FGAM synthase complex composed of 1 PurL, 1 PurQ and 2 PurS subunits.</text>
</comment>
<proteinExistence type="inferred from homology"/>
<evidence type="ECO:0000256" key="4">
    <source>
        <dbReference type="ARBA" id="ARBA00022755"/>
    </source>
</evidence>
<dbReference type="GO" id="GO:0005524">
    <property type="term" value="F:ATP binding"/>
    <property type="evidence" value="ECO:0007669"/>
    <property type="project" value="UniProtKB-UniRule"/>
</dbReference>
<dbReference type="Proteomes" id="UP000633619">
    <property type="component" value="Unassembled WGS sequence"/>
</dbReference>
<dbReference type="EC" id="6.3.5.3" evidence="6"/>
<dbReference type="NCBIfam" id="NF004630">
    <property type="entry name" value="PRK05974.1"/>
    <property type="match status" value="1"/>
</dbReference>
<dbReference type="RefSeq" id="WP_181732838.1">
    <property type="nucleotide sequence ID" value="NZ_JACEIR010000012.1"/>
</dbReference>